<accession>A0A0G8F5X9</accession>
<dbReference type="EMBL" id="LCYI01000017">
    <property type="protein sequence ID" value="KLA31117.1"/>
    <property type="molecule type" value="Genomic_DNA"/>
</dbReference>
<proteinExistence type="predicted"/>
<dbReference type="Proteomes" id="UP000035214">
    <property type="component" value="Unassembled WGS sequence"/>
</dbReference>
<dbReference type="AlphaFoldDB" id="A0A0G8F5X9"/>
<gene>
    <name evidence="1" type="ORF">B4077_3385</name>
</gene>
<sequence>MNLIIFPPLQNIFNKLYINILTQQVIKGKCYNIFIKRILNN</sequence>
<protein>
    <submittedName>
        <fullName evidence="1">Uncharacterized protein</fullName>
    </submittedName>
</protein>
<evidence type="ECO:0000313" key="2">
    <source>
        <dbReference type="Proteomes" id="UP000035214"/>
    </source>
</evidence>
<reference evidence="1 2" key="1">
    <citation type="submission" date="2015-04" db="EMBL/GenBank/DDBJ databases">
        <title>Draft Genome Sequences of Eight Spore-Forming Food Isolates of Bacillus cereus Genome sequencing.</title>
        <authorList>
            <person name="Krawcyk A.O."/>
            <person name="de Jong A."/>
            <person name="Eijlander R.T."/>
            <person name="Berendsen E.M."/>
            <person name="Holsappel S."/>
            <person name="Wells-Bennik M."/>
            <person name="Kuipers O.P."/>
        </authorList>
    </citation>
    <scope>NUCLEOTIDE SEQUENCE [LARGE SCALE GENOMIC DNA]</scope>
    <source>
        <strain evidence="1 2">B4077</strain>
    </source>
</reference>
<organism evidence="1 2">
    <name type="scientific">Bacillus cereus</name>
    <dbReference type="NCBI Taxonomy" id="1396"/>
    <lineage>
        <taxon>Bacteria</taxon>
        <taxon>Bacillati</taxon>
        <taxon>Bacillota</taxon>
        <taxon>Bacilli</taxon>
        <taxon>Bacillales</taxon>
        <taxon>Bacillaceae</taxon>
        <taxon>Bacillus</taxon>
        <taxon>Bacillus cereus group</taxon>
    </lineage>
</organism>
<comment type="caution">
    <text evidence="1">The sequence shown here is derived from an EMBL/GenBank/DDBJ whole genome shotgun (WGS) entry which is preliminary data.</text>
</comment>
<name>A0A0G8F5X9_BACCE</name>
<evidence type="ECO:0000313" key="1">
    <source>
        <dbReference type="EMBL" id="KLA31117.1"/>
    </source>
</evidence>